<dbReference type="RefSeq" id="WP_386401943.1">
    <property type="nucleotide sequence ID" value="NZ_JBHSPT010000065.1"/>
</dbReference>
<keyword evidence="3" id="KW-1185">Reference proteome</keyword>
<evidence type="ECO:0000256" key="1">
    <source>
        <dbReference type="SAM" id="MobiDB-lite"/>
    </source>
</evidence>
<feature type="region of interest" description="Disordered" evidence="1">
    <location>
        <begin position="55"/>
        <end position="80"/>
    </location>
</feature>
<dbReference type="EMBL" id="JBHSPT010000065">
    <property type="protein sequence ID" value="MFC6058847.1"/>
    <property type="molecule type" value="Genomic_DNA"/>
</dbReference>
<protein>
    <submittedName>
        <fullName evidence="2">Uncharacterized protein</fullName>
    </submittedName>
</protein>
<comment type="caution">
    <text evidence="2">The sequence shown here is derived from an EMBL/GenBank/DDBJ whole genome shotgun (WGS) entry which is preliminary data.</text>
</comment>
<name>A0ABW1M696_9ACTN</name>
<evidence type="ECO:0000313" key="3">
    <source>
        <dbReference type="Proteomes" id="UP001596242"/>
    </source>
</evidence>
<reference evidence="3" key="1">
    <citation type="journal article" date="2019" name="Int. J. Syst. Evol. Microbiol.">
        <title>The Global Catalogue of Microorganisms (GCM) 10K type strain sequencing project: providing services to taxonomists for standard genome sequencing and annotation.</title>
        <authorList>
            <consortium name="The Broad Institute Genomics Platform"/>
            <consortium name="The Broad Institute Genome Sequencing Center for Infectious Disease"/>
            <person name="Wu L."/>
            <person name="Ma J."/>
        </authorList>
    </citation>
    <scope>NUCLEOTIDE SEQUENCE [LARGE SCALE GENOMIC DNA]</scope>
    <source>
        <strain evidence="3">JCM 12763</strain>
    </source>
</reference>
<sequence length="80" mass="8246">MVNNVNTQQIRSTSVNSEAIEARGGTYGALSFSNIPAGGAIAAATVTCLAPDGNRRSYTNSQSVTRPADPASTSRVINFA</sequence>
<organism evidence="2 3">
    <name type="scientific">Streptomyces pratens</name>
    <dbReference type="NCBI Taxonomy" id="887456"/>
    <lineage>
        <taxon>Bacteria</taxon>
        <taxon>Bacillati</taxon>
        <taxon>Actinomycetota</taxon>
        <taxon>Actinomycetes</taxon>
        <taxon>Kitasatosporales</taxon>
        <taxon>Streptomycetaceae</taxon>
        <taxon>Streptomyces</taxon>
    </lineage>
</organism>
<gene>
    <name evidence="2" type="ORF">ACFP50_26470</name>
</gene>
<proteinExistence type="predicted"/>
<feature type="compositionally biased region" description="Polar residues" evidence="1">
    <location>
        <begin position="56"/>
        <end position="80"/>
    </location>
</feature>
<accession>A0ABW1M696</accession>
<evidence type="ECO:0000313" key="2">
    <source>
        <dbReference type="EMBL" id="MFC6058847.1"/>
    </source>
</evidence>
<dbReference type="Proteomes" id="UP001596242">
    <property type="component" value="Unassembled WGS sequence"/>
</dbReference>